<accession>A0AA91M2K7</accession>
<evidence type="ECO:0000256" key="3">
    <source>
        <dbReference type="SAM" id="MobiDB-lite"/>
    </source>
</evidence>
<dbReference type="AlphaFoldDB" id="A0AA91M2K7"/>
<name>A0AA91M2K7_9MYCO</name>
<evidence type="ECO:0000313" key="6">
    <source>
        <dbReference type="Proteomes" id="UP000192320"/>
    </source>
</evidence>
<dbReference type="EMBL" id="MVHZ01000026">
    <property type="protein sequence ID" value="ORA98008.1"/>
    <property type="molecule type" value="Genomic_DNA"/>
</dbReference>
<organism evidence="5 6">
    <name type="scientific">Mycolicibacter minnesotensis</name>
    <dbReference type="NCBI Taxonomy" id="1118379"/>
    <lineage>
        <taxon>Bacteria</taxon>
        <taxon>Bacillati</taxon>
        <taxon>Actinomycetota</taxon>
        <taxon>Actinomycetes</taxon>
        <taxon>Mycobacteriales</taxon>
        <taxon>Mycobacteriaceae</taxon>
        <taxon>Mycolicibacter</taxon>
    </lineage>
</organism>
<evidence type="ECO:0000256" key="1">
    <source>
        <dbReference type="ARBA" id="ARBA00022729"/>
    </source>
</evidence>
<feature type="domain" description="Low molecular weight antigen MTB12-like C-terminal" evidence="4">
    <location>
        <begin position="20"/>
        <end position="125"/>
    </location>
</feature>
<proteinExistence type="inferred from homology"/>
<gene>
    <name evidence="5" type="ORF">BST33_17645</name>
</gene>
<keyword evidence="1" id="KW-0732">Signal</keyword>
<dbReference type="InterPro" id="IPR058644">
    <property type="entry name" value="Mtb12-like_C"/>
</dbReference>
<comment type="caution">
    <text evidence="5">The sequence shown here is derived from an EMBL/GenBank/DDBJ whole genome shotgun (WGS) entry which is preliminary data.</text>
</comment>
<evidence type="ECO:0000259" key="4">
    <source>
        <dbReference type="Pfam" id="PF26580"/>
    </source>
</evidence>
<feature type="region of interest" description="Disordered" evidence="3">
    <location>
        <begin position="1"/>
        <end position="23"/>
    </location>
</feature>
<comment type="similarity">
    <text evidence="2">Belongs to the MTB12 family.</text>
</comment>
<keyword evidence="6" id="KW-1185">Reference proteome</keyword>
<sequence length="135" mass="14126">MGIASGLGGVHAHAEPPVTPVPSASQLTSQVAVIFDTDADRALRASYLEAGAAALPVADVLAGPMAQHRSMVSMRVEDPVSNGDRLSSQLVMAVMGIGAQRREINWVEHAGSWKLTTDSLCSLYTEVSRGQGCPL</sequence>
<dbReference type="Pfam" id="PF26580">
    <property type="entry name" value="Mtb12_C"/>
    <property type="match status" value="1"/>
</dbReference>
<evidence type="ECO:0000313" key="5">
    <source>
        <dbReference type="EMBL" id="ORA98008.1"/>
    </source>
</evidence>
<reference evidence="5 6" key="1">
    <citation type="submission" date="2017-02" db="EMBL/GenBank/DDBJ databases">
        <title>The new phylogeny of genus Mycobacterium.</title>
        <authorList>
            <person name="Tortoli E."/>
            <person name="Trovato A."/>
            <person name="Cirillo D.M."/>
        </authorList>
    </citation>
    <scope>NUCLEOTIDE SEQUENCE [LARGE SCALE GENOMIC DNA]</scope>
    <source>
        <strain evidence="5 6">DSM 45633</strain>
    </source>
</reference>
<dbReference type="Proteomes" id="UP000192320">
    <property type="component" value="Unassembled WGS sequence"/>
</dbReference>
<protein>
    <recommendedName>
        <fullName evidence="4">Low molecular weight antigen MTB12-like C-terminal domain-containing protein</fullName>
    </recommendedName>
</protein>
<evidence type="ECO:0000256" key="2">
    <source>
        <dbReference type="ARBA" id="ARBA00093774"/>
    </source>
</evidence>